<dbReference type="PROSITE" id="PS50109">
    <property type="entry name" value="HIS_KIN"/>
    <property type="match status" value="1"/>
</dbReference>
<dbReference type="CDD" id="cd00082">
    <property type="entry name" value="HisKA"/>
    <property type="match status" value="1"/>
</dbReference>
<feature type="transmembrane region" description="Helical" evidence="6">
    <location>
        <begin position="76"/>
        <end position="97"/>
    </location>
</feature>
<dbReference type="SMART" id="SM00388">
    <property type="entry name" value="HisKA"/>
    <property type="match status" value="1"/>
</dbReference>
<evidence type="ECO:0000256" key="6">
    <source>
        <dbReference type="SAM" id="Phobius"/>
    </source>
</evidence>
<evidence type="ECO:0000256" key="5">
    <source>
        <dbReference type="ARBA" id="ARBA00023012"/>
    </source>
</evidence>
<dbReference type="Gene3D" id="3.30.565.10">
    <property type="entry name" value="Histidine kinase-like ATPase, C-terminal domain"/>
    <property type="match status" value="1"/>
</dbReference>
<evidence type="ECO:0000256" key="1">
    <source>
        <dbReference type="ARBA" id="ARBA00000085"/>
    </source>
</evidence>
<dbReference type="InterPro" id="IPR003594">
    <property type="entry name" value="HATPase_dom"/>
</dbReference>
<comment type="catalytic activity">
    <reaction evidence="1">
        <text>ATP + protein L-histidine = ADP + protein N-phospho-L-histidine.</text>
        <dbReference type="EC" id="2.7.13.3"/>
    </reaction>
</comment>
<keyword evidence="4 8" id="KW-0808">Transferase</keyword>
<dbReference type="PANTHER" id="PTHR43547">
    <property type="entry name" value="TWO-COMPONENT HISTIDINE KINASE"/>
    <property type="match status" value="1"/>
</dbReference>
<keyword evidence="6" id="KW-0812">Transmembrane</keyword>
<dbReference type="Pfam" id="PF00512">
    <property type="entry name" value="HisKA"/>
    <property type="match status" value="1"/>
</dbReference>
<dbReference type="InterPro" id="IPR003661">
    <property type="entry name" value="HisK_dim/P_dom"/>
</dbReference>
<keyword evidence="6" id="KW-1133">Transmembrane helix</keyword>
<feature type="domain" description="Histidine kinase" evidence="7">
    <location>
        <begin position="131"/>
        <end position="355"/>
    </location>
</feature>
<dbReference type="EC" id="2.7.13.3" evidence="2"/>
<keyword evidence="9" id="KW-1185">Reference proteome</keyword>
<keyword evidence="5" id="KW-0902">Two-component regulatory system</keyword>
<dbReference type="GO" id="GO:0000155">
    <property type="term" value="F:phosphorelay sensor kinase activity"/>
    <property type="evidence" value="ECO:0007669"/>
    <property type="project" value="InterPro"/>
</dbReference>
<keyword evidence="3" id="KW-0597">Phosphoprotein</keyword>
<sequence length="356" mass="39874">MRPVSQLGILWITGSLFVIIILLELFSSADYVFSYLYIGPILLATLRLNSHFAFRLTLLASFLTLFNLWIPGSHIITPYTVGNRIIAVAAIVVAGVLSHRNRYYEEAIAQQQTKLQLQEQLATFRENFVSTLTHDLKTPLLGAIETLEVFQQERFGRVTEAQQQVLATMMRSQKTSLHLVETVLDIYRNDAEGVRLTISRVNLVELVEQVVHTLSDLASSYRVSISFSPTAIAAESCWVDGDCLQLHRVISNLLINAIYHSPIDGRVDIVLEVCQDSELNQQVVKVLDEGLGIRPEELPQLFERFYQGCSDRQAKGSGLGLYLSRQIVEAHGGKIWAENRTPCGALFGFRLPGQSV</sequence>
<evidence type="ECO:0000313" key="9">
    <source>
        <dbReference type="Proteomes" id="UP000185557"/>
    </source>
</evidence>
<accession>A0A1U7JBZ1</accession>
<evidence type="ECO:0000256" key="4">
    <source>
        <dbReference type="ARBA" id="ARBA00022777"/>
    </source>
</evidence>
<evidence type="ECO:0000256" key="3">
    <source>
        <dbReference type="ARBA" id="ARBA00022553"/>
    </source>
</evidence>
<dbReference type="PRINTS" id="PR00344">
    <property type="entry name" value="BCTRLSENSOR"/>
</dbReference>
<dbReference type="CDD" id="cd00075">
    <property type="entry name" value="HATPase"/>
    <property type="match status" value="1"/>
</dbReference>
<keyword evidence="4 8" id="KW-0418">Kinase</keyword>
<dbReference type="SMART" id="SM00387">
    <property type="entry name" value="HATPase_c"/>
    <property type="match status" value="1"/>
</dbReference>
<comment type="caution">
    <text evidence="8">The sequence shown here is derived from an EMBL/GenBank/DDBJ whole genome shotgun (WGS) entry which is preliminary data.</text>
</comment>
<evidence type="ECO:0000259" key="7">
    <source>
        <dbReference type="PROSITE" id="PS50109"/>
    </source>
</evidence>
<feature type="transmembrane region" description="Helical" evidence="6">
    <location>
        <begin position="7"/>
        <end position="26"/>
    </location>
</feature>
<organism evidence="8 9">
    <name type="scientific">Phormidium tenue NIES-30</name>
    <dbReference type="NCBI Taxonomy" id="549789"/>
    <lineage>
        <taxon>Bacteria</taxon>
        <taxon>Bacillati</taxon>
        <taxon>Cyanobacteriota</taxon>
        <taxon>Cyanophyceae</taxon>
        <taxon>Oscillatoriophycideae</taxon>
        <taxon>Oscillatoriales</taxon>
        <taxon>Oscillatoriaceae</taxon>
        <taxon>Phormidium</taxon>
    </lineage>
</organism>
<dbReference type="InterPro" id="IPR005467">
    <property type="entry name" value="His_kinase_dom"/>
</dbReference>
<dbReference type="PANTHER" id="PTHR43547:SF2">
    <property type="entry name" value="HYBRID SIGNAL TRANSDUCTION HISTIDINE KINASE C"/>
    <property type="match status" value="1"/>
</dbReference>
<dbReference type="EMBL" id="MRCG01000001">
    <property type="protein sequence ID" value="OKH51189.1"/>
    <property type="molecule type" value="Genomic_DNA"/>
</dbReference>
<evidence type="ECO:0000313" key="8">
    <source>
        <dbReference type="EMBL" id="OKH51189.1"/>
    </source>
</evidence>
<reference evidence="8 9" key="1">
    <citation type="submission" date="2016-11" db="EMBL/GenBank/DDBJ databases">
        <title>Draft Genome Sequences of Nine Cyanobacterial Strains from Diverse Habitats.</title>
        <authorList>
            <person name="Zhu T."/>
            <person name="Hou S."/>
            <person name="Lu X."/>
            <person name="Hess W.R."/>
        </authorList>
    </citation>
    <scope>NUCLEOTIDE SEQUENCE [LARGE SCALE GENOMIC DNA]</scope>
    <source>
        <strain evidence="8 9">NIES-30</strain>
    </source>
</reference>
<protein>
    <recommendedName>
        <fullName evidence="2">histidine kinase</fullName>
        <ecNumber evidence="2">2.7.13.3</ecNumber>
    </recommendedName>
</protein>
<name>A0A1U7JBZ1_9CYAN</name>
<dbReference type="InterPro" id="IPR036097">
    <property type="entry name" value="HisK_dim/P_sf"/>
</dbReference>
<dbReference type="Proteomes" id="UP000185557">
    <property type="component" value="Unassembled WGS sequence"/>
</dbReference>
<proteinExistence type="predicted"/>
<dbReference type="Gene3D" id="1.10.287.130">
    <property type="match status" value="1"/>
</dbReference>
<evidence type="ECO:0000256" key="2">
    <source>
        <dbReference type="ARBA" id="ARBA00012438"/>
    </source>
</evidence>
<feature type="transmembrane region" description="Helical" evidence="6">
    <location>
        <begin position="32"/>
        <end position="48"/>
    </location>
</feature>
<dbReference type="Pfam" id="PF02518">
    <property type="entry name" value="HATPase_c"/>
    <property type="match status" value="1"/>
</dbReference>
<dbReference type="SUPFAM" id="SSF55874">
    <property type="entry name" value="ATPase domain of HSP90 chaperone/DNA topoisomerase II/histidine kinase"/>
    <property type="match status" value="1"/>
</dbReference>
<gene>
    <name evidence="8" type="ORF">NIES30_00040</name>
</gene>
<feature type="transmembrane region" description="Helical" evidence="6">
    <location>
        <begin position="53"/>
        <end position="70"/>
    </location>
</feature>
<dbReference type="AlphaFoldDB" id="A0A1U7JBZ1"/>
<dbReference type="SUPFAM" id="SSF47384">
    <property type="entry name" value="Homodimeric domain of signal transducing histidine kinase"/>
    <property type="match status" value="1"/>
</dbReference>
<dbReference type="InterPro" id="IPR036890">
    <property type="entry name" value="HATPase_C_sf"/>
</dbReference>
<keyword evidence="6" id="KW-0472">Membrane</keyword>
<dbReference type="STRING" id="549789.NIES30_00040"/>
<dbReference type="InterPro" id="IPR004358">
    <property type="entry name" value="Sig_transdc_His_kin-like_C"/>
</dbReference>